<dbReference type="EMBL" id="JBGBZJ010000003">
    <property type="protein sequence ID" value="MEY9453393.1"/>
    <property type="molecule type" value="Genomic_DNA"/>
</dbReference>
<comment type="caution">
    <text evidence="1">The sequence shown here is derived from an EMBL/GenBank/DDBJ whole genome shotgun (WGS) entry which is preliminary data.</text>
</comment>
<evidence type="ECO:0000313" key="1">
    <source>
        <dbReference type="EMBL" id="MEY9453393.1"/>
    </source>
</evidence>
<protein>
    <recommendedName>
        <fullName evidence="3">Helix-turn-helix DNA binding domain protein</fullName>
    </recommendedName>
</protein>
<reference evidence="1 2" key="1">
    <citation type="submission" date="2024-07" db="EMBL/GenBank/DDBJ databases">
        <title>Genomic Encyclopedia of Type Strains, Phase V (KMG-V): Genome sequencing to study the core and pangenomes of soil and plant-associated prokaryotes.</title>
        <authorList>
            <person name="Whitman W."/>
        </authorList>
    </citation>
    <scope>NUCLEOTIDE SEQUENCE [LARGE SCALE GENOMIC DNA]</scope>
    <source>
        <strain evidence="1 2">USDA 152</strain>
    </source>
</reference>
<accession>A0ABV4FR41</accession>
<organism evidence="1 2">
    <name type="scientific">Bradyrhizobium ottawaense</name>
    <dbReference type="NCBI Taxonomy" id="931866"/>
    <lineage>
        <taxon>Bacteria</taxon>
        <taxon>Pseudomonadati</taxon>
        <taxon>Pseudomonadota</taxon>
        <taxon>Alphaproteobacteria</taxon>
        <taxon>Hyphomicrobiales</taxon>
        <taxon>Nitrobacteraceae</taxon>
        <taxon>Bradyrhizobium</taxon>
    </lineage>
</organism>
<proteinExistence type="predicted"/>
<sequence length="83" mass="9371">MAPKPRRVAARPDPKDWRDDELLTFSEAASLMWPDGPITSSTLRTAYRQGLLETTMLARKLMTTKRALAAMTEAARRPARERA</sequence>
<dbReference type="Proteomes" id="UP001565369">
    <property type="component" value="Unassembled WGS sequence"/>
</dbReference>
<keyword evidence="2" id="KW-1185">Reference proteome</keyword>
<gene>
    <name evidence="1" type="ORF">ABIG07_002341</name>
</gene>
<evidence type="ECO:0008006" key="3">
    <source>
        <dbReference type="Google" id="ProtNLM"/>
    </source>
</evidence>
<evidence type="ECO:0000313" key="2">
    <source>
        <dbReference type="Proteomes" id="UP001565369"/>
    </source>
</evidence>
<name>A0ABV4FR41_9BRAD</name>
<dbReference type="RefSeq" id="WP_049801910.1">
    <property type="nucleotide sequence ID" value="NZ_AXAF01000013.1"/>
</dbReference>